<protein>
    <submittedName>
        <fullName evidence="2">Uncharacterized protein</fullName>
    </submittedName>
</protein>
<proteinExistence type="predicted"/>
<evidence type="ECO:0000313" key="2">
    <source>
        <dbReference type="EMBL" id="MFD1717942.1"/>
    </source>
</evidence>
<keyword evidence="1" id="KW-1133">Transmembrane helix</keyword>
<organism evidence="2 3">
    <name type="scientific">Georgenia deserti</name>
    <dbReference type="NCBI Taxonomy" id="2093781"/>
    <lineage>
        <taxon>Bacteria</taxon>
        <taxon>Bacillati</taxon>
        <taxon>Actinomycetota</taxon>
        <taxon>Actinomycetes</taxon>
        <taxon>Micrococcales</taxon>
        <taxon>Bogoriellaceae</taxon>
        <taxon>Georgenia</taxon>
    </lineage>
</organism>
<gene>
    <name evidence="2" type="ORF">ACFSE6_08855</name>
</gene>
<feature type="transmembrane region" description="Helical" evidence="1">
    <location>
        <begin position="72"/>
        <end position="97"/>
    </location>
</feature>
<evidence type="ECO:0000256" key="1">
    <source>
        <dbReference type="SAM" id="Phobius"/>
    </source>
</evidence>
<comment type="caution">
    <text evidence="2">The sequence shown here is derived from an EMBL/GenBank/DDBJ whole genome shotgun (WGS) entry which is preliminary data.</text>
</comment>
<feature type="transmembrane region" description="Helical" evidence="1">
    <location>
        <begin position="117"/>
        <end position="137"/>
    </location>
</feature>
<feature type="transmembrane region" description="Helical" evidence="1">
    <location>
        <begin position="158"/>
        <end position="177"/>
    </location>
</feature>
<sequence>MLVGYATVLAVLPYLTLKVAWIAGSTVGIVRPSTLDASTVRTGNMVTASLELIAVGVVLTFTHTWGLRLPAWLVLAPAWAGIGLLAPFVVTGPAIAASVASGAPAGDGSLAAWVGPLVYLSFAGQALGLVTLFALYARQRWSHVICARLADRPESASQHALVAVTSGGVTLLVAASVPRLLPNLGRYAGTSHLATERGIAERLSDGTAALAAAAAIAGLVMLLWRYPRRSRTWPALTLAWVGTGAVWGSNCYSLILVLIDRADVSSGSAVASIPALDLIQIVGATALAVVGTVVLSELHATGRSSPQSVRVDHRP</sequence>
<feature type="transmembrane region" description="Helical" evidence="1">
    <location>
        <begin position="206"/>
        <end position="224"/>
    </location>
</feature>
<feature type="transmembrane region" description="Helical" evidence="1">
    <location>
        <begin position="236"/>
        <end position="259"/>
    </location>
</feature>
<keyword evidence="1" id="KW-0472">Membrane</keyword>
<keyword evidence="3" id="KW-1185">Reference proteome</keyword>
<keyword evidence="1" id="KW-0812">Transmembrane</keyword>
<evidence type="ECO:0000313" key="3">
    <source>
        <dbReference type="Proteomes" id="UP001597277"/>
    </source>
</evidence>
<dbReference type="RefSeq" id="WP_388005246.1">
    <property type="nucleotide sequence ID" value="NZ_JBHUEE010000004.1"/>
</dbReference>
<dbReference type="EMBL" id="JBHUEE010000004">
    <property type="protein sequence ID" value="MFD1717942.1"/>
    <property type="molecule type" value="Genomic_DNA"/>
</dbReference>
<name>A0ABW4L673_9MICO</name>
<feature type="transmembrane region" description="Helical" evidence="1">
    <location>
        <begin position="46"/>
        <end position="65"/>
    </location>
</feature>
<accession>A0ABW4L673</accession>
<dbReference type="Proteomes" id="UP001597277">
    <property type="component" value="Unassembled WGS sequence"/>
</dbReference>
<reference evidence="3" key="1">
    <citation type="journal article" date="2019" name="Int. J. Syst. Evol. Microbiol.">
        <title>The Global Catalogue of Microorganisms (GCM) 10K type strain sequencing project: providing services to taxonomists for standard genome sequencing and annotation.</title>
        <authorList>
            <consortium name="The Broad Institute Genomics Platform"/>
            <consortium name="The Broad Institute Genome Sequencing Center for Infectious Disease"/>
            <person name="Wu L."/>
            <person name="Ma J."/>
        </authorList>
    </citation>
    <scope>NUCLEOTIDE SEQUENCE [LARGE SCALE GENOMIC DNA]</scope>
    <source>
        <strain evidence="3">JCM 17130</strain>
    </source>
</reference>
<feature type="transmembrane region" description="Helical" evidence="1">
    <location>
        <begin position="279"/>
        <end position="300"/>
    </location>
</feature>